<dbReference type="AlphaFoldDB" id="A0A2A3YKI3"/>
<dbReference type="Proteomes" id="UP000218598">
    <property type="component" value="Unassembled WGS sequence"/>
</dbReference>
<evidence type="ECO:0000313" key="2">
    <source>
        <dbReference type="EMBL" id="PCC40262.1"/>
    </source>
</evidence>
<keyword evidence="1" id="KW-1133">Transmembrane helix</keyword>
<accession>A0A2A3YKI3</accession>
<dbReference type="EMBL" id="NRGR01000008">
    <property type="protein sequence ID" value="PCC40262.1"/>
    <property type="molecule type" value="Genomic_DNA"/>
</dbReference>
<feature type="transmembrane region" description="Helical" evidence="1">
    <location>
        <begin position="75"/>
        <end position="96"/>
    </location>
</feature>
<evidence type="ECO:0000313" key="3">
    <source>
        <dbReference type="Proteomes" id="UP000218598"/>
    </source>
</evidence>
<feature type="transmembrane region" description="Helical" evidence="1">
    <location>
        <begin position="33"/>
        <end position="55"/>
    </location>
</feature>
<reference evidence="2 3" key="1">
    <citation type="journal article" date="2017" name="Elife">
        <title>Extensive horizontal gene transfer in cheese-associated bacteria.</title>
        <authorList>
            <person name="Bonham K.S."/>
            <person name="Wolfe B.E."/>
            <person name="Dutton R.J."/>
        </authorList>
    </citation>
    <scope>NUCLEOTIDE SEQUENCE [LARGE SCALE GENOMIC DNA]</scope>
    <source>
        <strain evidence="2 3">341_9</strain>
    </source>
</reference>
<evidence type="ECO:0000256" key="1">
    <source>
        <dbReference type="SAM" id="Phobius"/>
    </source>
</evidence>
<sequence>MPDSAVPEPGPRRTRSGAVIVGPTVAARYVPGALIGLPLISVLLSPFAGAGLQQWRLGRLRGGHDGLLEQLLSPAWVQLLTGALLLWALFALWAIVPMLVTHRVVHLDEAAGTLTLRKGLRTTDRADISEVDHAVGEAERGSIALIGLRARPRHGEPEDRQWVVQEIGWDARSFDGLRALQTAAGLRPAPPRGVLVRENRRRRIARSNHELAERLGMPWRPQYEHDEEAFRAEFDRVRRVLGGKEEPRPTDPE</sequence>
<organism evidence="2 3">
    <name type="scientific">Brachybacterium alimentarium</name>
    <dbReference type="NCBI Taxonomy" id="47845"/>
    <lineage>
        <taxon>Bacteria</taxon>
        <taxon>Bacillati</taxon>
        <taxon>Actinomycetota</taxon>
        <taxon>Actinomycetes</taxon>
        <taxon>Micrococcales</taxon>
        <taxon>Dermabacteraceae</taxon>
        <taxon>Brachybacterium</taxon>
    </lineage>
</organism>
<keyword evidence="3" id="KW-1185">Reference proteome</keyword>
<name>A0A2A3YKI3_9MICO</name>
<proteinExistence type="predicted"/>
<protein>
    <submittedName>
        <fullName evidence="2">Uncharacterized protein</fullName>
    </submittedName>
</protein>
<dbReference type="OrthoDB" id="4792779at2"/>
<keyword evidence="1" id="KW-0472">Membrane</keyword>
<gene>
    <name evidence="2" type="ORF">CIK66_05750</name>
</gene>
<keyword evidence="1" id="KW-0812">Transmembrane</keyword>
<comment type="caution">
    <text evidence="2">The sequence shown here is derived from an EMBL/GenBank/DDBJ whole genome shotgun (WGS) entry which is preliminary data.</text>
</comment>